<accession>A0A0D1Z6P2</accession>
<dbReference type="PROSITE" id="PS50294">
    <property type="entry name" value="WD_REPEATS_REGION"/>
    <property type="match status" value="1"/>
</dbReference>
<keyword evidence="2" id="KW-0677">Repeat</keyword>
<dbReference type="PROSITE" id="PS50082">
    <property type="entry name" value="WD_REPEATS_2"/>
    <property type="match status" value="3"/>
</dbReference>
<dbReference type="AlphaFoldDB" id="A0A0D1Z6P2"/>
<feature type="compositionally biased region" description="Acidic residues" evidence="4">
    <location>
        <begin position="1046"/>
        <end position="1055"/>
    </location>
</feature>
<feature type="repeat" description="WD" evidence="3">
    <location>
        <begin position="155"/>
        <end position="196"/>
    </location>
</feature>
<dbReference type="PANTHER" id="PTHR15574:SF40">
    <property type="entry name" value="WD AND TETRATRICOPEPTIDE REPEATS PROTEIN 1"/>
    <property type="match status" value="1"/>
</dbReference>
<evidence type="ECO:0000256" key="2">
    <source>
        <dbReference type="ARBA" id="ARBA00022737"/>
    </source>
</evidence>
<feature type="region of interest" description="Disordered" evidence="4">
    <location>
        <begin position="725"/>
        <end position="802"/>
    </location>
</feature>
<keyword evidence="1 3" id="KW-0853">WD repeat</keyword>
<dbReference type="VEuPathDB" id="FungiDB:PV09_00588"/>
<dbReference type="InterPro" id="IPR001680">
    <property type="entry name" value="WD40_rpt"/>
</dbReference>
<keyword evidence="6" id="KW-1185">Reference proteome</keyword>
<dbReference type="InterPro" id="IPR015943">
    <property type="entry name" value="WD40/YVTN_repeat-like_dom_sf"/>
</dbReference>
<dbReference type="STRING" id="253628.A0A0D1Z6P2"/>
<dbReference type="OrthoDB" id="4869960at2759"/>
<evidence type="ECO:0000313" key="6">
    <source>
        <dbReference type="Proteomes" id="UP000053259"/>
    </source>
</evidence>
<organism evidence="5 6">
    <name type="scientific">Verruconis gallopava</name>
    <dbReference type="NCBI Taxonomy" id="253628"/>
    <lineage>
        <taxon>Eukaryota</taxon>
        <taxon>Fungi</taxon>
        <taxon>Dikarya</taxon>
        <taxon>Ascomycota</taxon>
        <taxon>Pezizomycotina</taxon>
        <taxon>Dothideomycetes</taxon>
        <taxon>Pleosporomycetidae</taxon>
        <taxon>Venturiales</taxon>
        <taxon>Sympoventuriaceae</taxon>
        <taxon>Verruconis</taxon>
    </lineage>
</organism>
<feature type="repeat" description="WD" evidence="3">
    <location>
        <begin position="97"/>
        <end position="133"/>
    </location>
</feature>
<feature type="compositionally biased region" description="Acidic residues" evidence="4">
    <location>
        <begin position="763"/>
        <end position="788"/>
    </location>
</feature>
<gene>
    <name evidence="5" type="ORF">PV09_00588</name>
</gene>
<dbReference type="InParanoid" id="A0A0D1Z6P2"/>
<dbReference type="GeneID" id="27308561"/>
<dbReference type="Gene3D" id="2.130.10.10">
    <property type="entry name" value="YVTN repeat-like/Quinoprotein amine dehydrogenase"/>
    <property type="match status" value="2"/>
</dbReference>
<dbReference type="InterPro" id="IPR036322">
    <property type="entry name" value="WD40_repeat_dom_sf"/>
</dbReference>
<dbReference type="GO" id="GO:0080008">
    <property type="term" value="C:Cul4-RING E3 ubiquitin ligase complex"/>
    <property type="evidence" value="ECO:0007669"/>
    <property type="project" value="TreeGrafter"/>
</dbReference>
<reference evidence="5 6" key="1">
    <citation type="submission" date="2015-01" db="EMBL/GenBank/DDBJ databases">
        <title>The Genome Sequence of Ochroconis gallopava CBS43764.</title>
        <authorList>
            <consortium name="The Broad Institute Genomics Platform"/>
            <person name="Cuomo C."/>
            <person name="de Hoog S."/>
            <person name="Gorbushina A."/>
            <person name="Stielow B."/>
            <person name="Teixiera M."/>
            <person name="Abouelleil A."/>
            <person name="Chapman S.B."/>
            <person name="Priest M."/>
            <person name="Young S.K."/>
            <person name="Wortman J."/>
            <person name="Nusbaum C."/>
            <person name="Birren B."/>
        </authorList>
    </citation>
    <scope>NUCLEOTIDE SEQUENCE [LARGE SCALE GENOMIC DNA]</scope>
    <source>
        <strain evidence="5 6">CBS 43764</strain>
    </source>
</reference>
<evidence type="ECO:0000256" key="1">
    <source>
        <dbReference type="ARBA" id="ARBA00022574"/>
    </source>
</evidence>
<protein>
    <submittedName>
        <fullName evidence="5">Uncharacterized protein</fullName>
    </submittedName>
</protein>
<feature type="repeat" description="WD" evidence="3">
    <location>
        <begin position="48"/>
        <end position="80"/>
    </location>
</feature>
<feature type="compositionally biased region" description="Basic residues" evidence="4">
    <location>
        <begin position="349"/>
        <end position="361"/>
    </location>
</feature>
<evidence type="ECO:0000256" key="4">
    <source>
        <dbReference type="SAM" id="MobiDB-lite"/>
    </source>
</evidence>
<name>A0A0D1Z6P2_9PEZI</name>
<dbReference type="Proteomes" id="UP000053259">
    <property type="component" value="Unassembled WGS sequence"/>
</dbReference>
<proteinExistence type="predicted"/>
<feature type="region of interest" description="Disordered" evidence="4">
    <location>
        <begin position="336"/>
        <end position="389"/>
    </location>
</feature>
<dbReference type="GO" id="GO:0005737">
    <property type="term" value="C:cytoplasm"/>
    <property type="evidence" value="ECO:0007669"/>
    <property type="project" value="TreeGrafter"/>
</dbReference>
<sequence>MPGFSMAGTVEDRLFRRELGNITSSYVKPRGIYGSKSFVQDLDIINELNGHSGCVNALSWSKSGRLLASGSDDRVINIYSYLPDYANAQFDLSTQIDTGHTRNIFSVKFMPHSNDRTIVSAAGDAQIRVFDIERAAVFDGTRARLSQNQANCKVFRSHSAAVKRIVTEASPFYFLSCAEDGDVRQWDIRQPESAYPRSASRYYVNRHGRSKDHAPPPLISYGDYNIDLMTISCSPSQPHYIALGGTALHCFLHDRRMTGRDKFNERGSTPADENELAEATRCVRKFAPYGQPKMRRSDPKSITACKISDNNPNELIVSWNGDFIYSFDIMRDYQNPEGHQGFSSGARGSRAKHRDRKRKRKEASTSGLSQLGEARGSSHPRTESGTSGDRQELSLLLQMEGGESVEIPLTGRAFSGSRLTRSQPRERSQGEEIAQQVRQVRNMLFNVSQTTHSFFQPDTEPDEPTVVRNRLDQVLSTSLKLLEQVDKLINQWTYPITESSNQIAFQNKLREDRAKTWRFVQACGTIARVASRKPTATCPRRVLELFDMIKPAPRESAMPLERHEQFGYDFIKTVLLWLDSGVGAVLRGFTHDPDDPNMSYKRRHPVSLDADVDAIDLELIPYLHRLASENAVDDLDDDSQQGYIFRTEVDAVNSLSRAMRIPFADLAGRSAEMDGQGRALTQDRETAVKFWAYRVCRAVLKNAAIDVTYSLVDTAFGEFVDMSNREHETGTDGSSAVVTEEDEEEVAHENENIGDGNVLNADESSDNDEGSSDDEDDEDDDDDNDEESPFLLGGPRTARSKMTAGKNVPCLTHTNRYVGHCNVETTKDVNFYGLQDEYVISGSDCGNFFIWDKKSTKLLNILEGDNEVVNVVQGHPYEPMIAVSGIDSTVKIFGVDARARKDAALGIGIEEVDRSRFSSIGLRGRRERLRRQRDRLADEEVQRNQMPNSAFDLPDEPATTSKSPLITSEPALPPQQDDDAEPPWYEDEELIKSKHGLQSRRRIQDEDRIVSTNDMDRRRGARQGGFITRSMLAMLAQHMRAHAGGGDDEGEDVDPENCAVM</sequence>
<feature type="region of interest" description="Disordered" evidence="4">
    <location>
        <begin position="933"/>
        <end position="982"/>
    </location>
</feature>
<dbReference type="RefSeq" id="XP_016218501.1">
    <property type="nucleotide sequence ID" value="XM_016353348.1"/>
</dbReference>
<dbReference type="EMBL" id="KN847530">
    <property type="protein sequence ID" value="KIW08632.1"/>
    <property type="molecule type" value="Genomic_DNA"/>
</dbReference>
<evidence type="ECO:0000256" key="3">
    <source>
        <dbReference type="PROSITE-ProRule" id="PRU00221"/>
    </source>
</evidence>
<evidence type="ECO:0000313" key="5">
    <source>
        <dbReference type="EMBL" id="KIW08632.1"/>
    </source>
</evidence>
<dbReference type="GO" id="GO:0045717">
    <property type="term" value="P:negative regulation of fatty acid biosynthetic process"/>
    <property type="evidence" value="ECO:0007669"/>
    <property type="project" value="TreeGrafter"/>
</dbReference>
<dbReference type="PANTHER" id="PTHR15574">
    <property type="entry name" value="WD REPEAT DOMAIN-CONTAINING FAMILY"/>
    <property type="match status" value="1"/>
</dbReference>
<dbReference type="Pfam" id="PF00400">
    <property type="entry name" value="WD40"/>
    <property type="match status" value="2"/>
</dbReference>
<dbReference type="HOGENOM" id="CLU_001866_0_0_1"/>
<dbReference type="SMART" id="SM00320">
    <property type="entry name" value="WD40"/>
    <property type="match status" value="6"/>
</dbReference>
<dbReference type="InterPro" id="IPR045151">
    <property type="entry name" value="DCAF8"/>
</dbReference>
<feature type="region of interest" description="Disordered" evidence="4">
    <location>
        <begin position="1041"/>
        <end position="1061"/>
    </location>
</feature>
<dbReference type="SUPFAM" id="SSF50978">
    <property type="entry name" value="WD40 repeat-like"/>
    <property type="match status" value="1"/>
</dbReference>